<feature type="transmembrane region" description="Helical" evidence="6">
    <location>
        <begin position="86"/>
        <end position="106"/>
    </location>
</feature>
<dbReference type="InterPro" id="IPR024320">
    <property type="entry name" value="LPG_synthase_C"/>
</dbReference>
<feature type="transmembrane region" description="Helical" evidence="6">
    <location>
        <begin position="224"/>
        <end position="246"/>
    </location>
</feature>
<feature type="transmembrane region" description="Helical" evidence="6">
    <location>
        <begin position="193"/>
        <end position="212"/>
    </location>
</feature>
<feature type="transmembrane region" description="Helical" evidence="6">
    <location>
        <begin position="266"/>
        <end position="290"/>
    </location>
</feature>
<dbReference type="PANTHER" id="PTHR34697">
    <property type="entry name" value="PHOSPHATIDYLGLYCEROL LYSYLTRANSFERASE"/>
    <property type="match status" value="1"/>
</dbReference>
<feature type="transmembrane region" description="Helical" evidence="6">
    <location>
        <begin position="7"/>
        <end position="26"/>
    </location>
</feature>
<feature type="transmembrane region" description="Helical" evidence="6">
    <location>
        <begin position="46"/>
        <end position="65"/>
    </location>
</feature>
<dbReference type="Proteomes" id="UP000237923">
    <property type="component" value="Unassembled WGS sequence"/>
</dbReference>
<feature type="transmembrane region" description="Helical" evidence="6">
    <location>
        <begin position="476"/>
        <end position="494"/>
    </location>
</feature>
<evidence type="ECO:0000256" key="5">
    <source>
        <dbReference type="ARBA" id="ARBA00023136"/>
    </source>
</evidence>
<protein>
    <submittedName>
        <fullName evidence="9">Phosphatidylglycerol lysyltransferase</fullName>
        <ecNumber evidence="9">2.3.2.3</ecNumber>
    </submittedName>
</protein>
<keyword evidence="9" id="KW-0808">Transferase</keyword>
<keyword evidence="3 6" id="KW-0812">Transmembrane</keyword>
<evidence type="ECO:0000313" key="9">
    <source>
        <dbReference type="EMBL" id="SPE07423.1"/>
    </source>
</evidence>
<dbReference type="GeneID" id="99673509"/>
<organism evidence="9 10">
    <name type="scientific">Leuconostoc suionicum</name>
    <dbReference type="NCBI Taxonomy" id="1511761"/>
    <lineage>
        <taxon>Bacteria</taxon>
        <taxon>Bacillati</taxon>
        <taxon>Bacillota</taxon>
        <taxon>Bacilli</taxon>
        <taxon>Lactobacillales</taxon>
        <taxon>Lactobacillaceae</taxon>
        <taxon>Leuconostoc</taxon>
    </lineage>
</organism>
<feature type="transmembrane region" description="Helical" evidence="6">
    <location>
        <begin position="407"/>
        <end position="425"/>
    </location>
</feature>
<dbReference type="InterPro" id="IPR016181">
    <property type="entry name" value="Acyl_CoA_acyltransferase"/>
</dbReference>
<feature type="transmembrane region" description="Helical" evidence="6">
    <location>
        <begin position="311"/>
        <end position="331"/>
    </location>
</feature>
<reference evidence="8 11" key="2">
    <citation type="submission" date="2018-02" db="EMBL/GenBank/DDBJ databases">
        <authorList>
            <person name="Rodrigo-Torres L."/>
            <person name="Arahal R. D."/>
            <person name="Lucena T."/>
        </authorList>
    </citation>
    <scope>NUCLEOTIDE SEQUENCE [LARGE SCALE GENOMIC DNA]</scope>
    <source>
        <strain evidence="8 11">CECT 8486</strain>
    </source>
</reference>
<gene>
    <name evidence="9" type="primary">mprF</name>
    <name evidence="8" type="ORF">LES8486_01152</name>
    <name evidence="9" type="ORF">LES9216_01299</name>
</gene>
<evidence type="ECO:0000313" key="10">
    <source>
        <dbReference type="Proteomes" id="UP000237923"/>
    </source>
</evidence>
<dbReference type="GO" id="GO:0050071">
    <property type="term" value="F:phosphatidylglycerol lysyltransferase activity"/>
    <property type="evidence" value="ECO:0007669"/>
    <property type="project" value="UniProtKB-EC"/>
</dbReference>
<comment type="subcellular location">
    <subcellularLocation>
        <location evidence="1">Cell membrane</location>
        <topology evidence="1">Multi-pass membrane protein</topology>
    </subcellularLocation>
</comment>
<dbReference type="KEGG" id="lsu:A6B45_01830"/>
<sequence length="844" mass="96585">MKGINHVLSKLIILVITLVLITQLFIMTREITWHAMLSTMNDIAWWQMVLLLLAGFLVIMPTLFNDLILREWQGYKLTTSEMLQRAWLVNVFNLNAGFIGILSVFLRRIFYNDQPKQKPIKPYIQMYILGQSGLLFATIVAFVILILDANKQLTEQLVWLALFILVAIIGIIISFSKRINIWQGLNSTVVTRFIINSIITLFAQVGLFILIGRVIDIDIGTSEIILSFVISSAIALITMTPGTWGSFDVAIIIMLSFFDVTRVDSFIWLILYRVSYNLFPLLSAVALLFLRISKRINASFRGVPHYVAQSVVHQFLIIILYLSGMLLVLAGTMPKVAEKIFVFNHLRSWPITYTLINQLPNILFGFLILISARGIANRVQRAYGATIVVLLLVATYVFFFYQYLAPLFFIAAILIAVLFSKKSLYRKQFIHSWEEQAVDFLIWATLIISYLALGVVNLPPIHRHFHHVGNMPSMHWWYVGLIIITVVSISGLALSKFLHSQQIPLGVGLDEARVNKVLTIGDNHYTNLIFLGDKRLYFYQTDDEDVVGIQFRIINNKAMVMGDPFGDEKYFAAAMEQFVNEADVLGYMPVFYEISENIAMMAHEFGYDFFKLGEEALVILDDFSTAGKKMQNIRSEMNQATRAGFKFRVLEPPFNHDVLQQMQLISDEWLAGREEKGYSLGFFDENYLQRSPIAVLEKEGQIEAFATLVTSYTEQQMSVDLMRFTHAAPNGVMDVLFVNVFDYAKQRHFKIFNLGMSPLANVGQHRQSFGRERLANLVYQFGSKVYSFEGLHHYKNKFTKVWQPMYIGYSRKSSIIAVMFGLLKIDNKGVKHAPKSDMRYTRSN</sequence>
<dbReference type="EC" id="2.3.2.3" evidence="9"/>
<feature type="transmembrane region" description="Helical" evidence="6">
    <location>
        <begin position="126"/>
        <end position="145"/>
    </location>
</feature>
<name>A0A2N9KA24_9LACO</name>
<evidence type="ECO:0000256" key="6">
    <source>
        <dbReference type="SAM" id="Phobius"/>
    </source>
</evidence>
<dbReference type="RefSeq" id="WP_072613088.1">
    <property type="nucleotide sequence ID" value="NZ_AP017935.1"/>
</dbReference>
<feature type="domain" description="Phosphatidylglycerol lysyltransferase C-terminal" evidence="7">
    <location>
        <begin position="522"/>
        <end position="807"/>
    </location>
</feature>
<dbReference type="Proteomes" id="UP000239237">
    <property type="component" value="Unassembled WGS sequence"/>
</dbReference>
<feature type="transmembrane region" description="Helical" evidence="6">
    <location>
        <begin position="157"/>
        <end position="173"/>
    </location>
</feature>
<dbReference type="EMBL" id="OKQR01000001">
    <property type="protein sequence ID" value="SPD92144.1"/>
    <property type="molecule type" value="Genomic_DNA"/>
</dbReference>
<dbReference type="GO" id="GO:0005886">
    <property type="term" value="C:plasma membrane"/>
    <property type="evidence" value="ECO:0007669"/>
    <property type="project" value="UniProtKB-SubCell"/>
</dbReference>
<keyword evidence="5 6" id="KW-0472">Membrane</keyword>
<evidence type="ECO:0000256" key="1">
    <source>
        <dbReference type="ARBA" id="ARBA00004651"/>
    </source>
</evidence>
<dbReference type="NCBIfam" id="NF033480">
    <property type="entry name" value="bifunc_MprF"/>
    <property type="match status" value="1"/>
</dbReference>
<dbReference type="AlphaFoldDB" id="A0A2N9KA24"/>
<keyword evidence="11" id="KW-1185">Reference proteome</keyword>
<evidence type="ECO:0000256" key="4">
    <source>
        <dbReference type="ARBA" id="ARBA00022989"/>
    </source>
</evidence>
<dbReference type="SUPFAM" id="SSF55729">
    <property type="entry name" value="Acyl-CoA N-acyltransferases (Nat)"/>
    <property type="match status" value="1"/>
</dbReference>
<dbReference type="InterPro" id="IPR051211">
    <property type="entry name" value="PG_lysyltransferase"/>
</dbReference>
<evidence type="ECO:0000256" key="2">
    <source>
        <dbReference type="ARBA" id="ARBA00022475"/>
    </source>
</evidence>
<keyword evidence="9" id="KW-0012">Acyltransferase</keyword>
<dbReference type="Pfam" id="PF09924">
    <property type="entry name" value="LPG_synthase_C"/>
    <property type="match status" value="1"/>
</dbReference>
<keyword evidence="2" id="KW-1003">Cell membrane</keyword>
<proteinExistence type="predicted"/>
<accession>A0A2N9KA24</accession>
<reference evidence="9 10" key="1">
    <citation type="submission" date="2018-02" db="EMBL/GenBank/DDBJ databases">
        <authorList>
            <person name="Cohen D.B."/>
            <person name="Kent A.D."/>
        </authorList>
    </citation>
    <scope>NUCLEOTIDE SEQUENCE [LARGE SCALE GENOMIC DNA]</scope>
    <source>
        <strain evidence="9 10">CECT 9216</strain>
    </source>
</reference>
<dbReference type="EMBL" id="OKQU01000001">
    <property type="protein sequence ID" value="SPE07423.1"/>
    <property type="molecule type" value="Genomic_DNA"/>
</dbReference>
<feature type="transmembrane region" description="Helical" evidence="6">
    <location>
        <begin position="351"/>
        <end position="370"/>
    </location>
</feature>
<evidence type="ECO:0000259" key="7">
    <source>
        <dbReference type="Pfam" id="PF09924"/>
    </source>
</evidence>
<dbReference type="PANTHER" id="PTHR34697:SF2">
    <property type="entry name" value="PHOSPHATIDYLGLYCEROL LYSYLTRANSFERASE"/>
    <property type="match status" value="1"/>
</dbReference>
<dbReference type="GO" id="GO:0055091">
    <property type="term" value="P:phospholipid homeostasis"/>
    <property type="evidence" value="ECO:0007669"/>
    <property type="project" value="TreeGrafter"/>
</dbReference>
<evidence type="ECO:0000313" key="8">
    <source>
        <dbReference type="EMBL" id="SPD92144.1"/>
    </source>
</evidence>
<feature type="transmembrane region" description="Helical" evidence="6">
    <location>
        <begin position="382"/>
        <end position="401"/>
    </location>
</feature>
<keyword evidence="4 6" id="KW-1133">Transmembrane helix</keyword>
<evidence type="ECO:0000313" key="11">
    <source>
        <dbReference type="Proteomes" id="UP000239237"/>
    </source>
</evidence>
<feature type="transmembrane region" description="Helical" evidence="6">
    <location>
        <begin position="437"/>
        <end position="456"/>
    </location>
</feature>
<evidence type="ECO:0000256" key="3">
    <source>
        <dbReference type="ARBA" id="ARBA00022692"/>
    </source>
</evidence>